<proteinExistence type="predicted"/>
<dbReference type="PANTHER" id="PTHR46211">
    <property type="entry name" value="GLYCEROPHOSPHORYL DIESTER PHOSPHODIESTERASE"/>
    <property type="match status" value="1"/>
</dbReference>
<dbReference type="PROSITE" id="PS51704">
    <property type="entry name" value="GP_PDE"/>
    <property type="match status" value="1"/>
</dbReference>
<protein>
    <recommendedName>
        <fullName evidence="1">GP-PDE domain-containing protein</fullName>
    </recommendedName>
</protein>
<dbReference type="Proteomes" id="UP000886881">
    <property type="component" value="Unassembled WGS sequence"/>
</dbReference>
<dbReference type="EMBL" id="DVLC01000033">
    <property type="protein sequence ID" value="HIT46557.1"/>
    <property type="molecule type" value="Genomic_DNA"/>
</dbReference>
<feature type="domain" description="GP-PDE" evidence="1">
    <location>
        <begin position="7"/>
        <end position="248"/>
    </location>
</feature>
<dbReference type="SUPFAM" id="SSF51695">
    <property type="entry name" value="PLC-like phosphodiesterases"/>
    <property type="match status" value="1"/>
</dbReference>
<name>A0A9D1GNF4_9BACT</name>
<evidence type="ECO:0000259" key="1">
    <source>
        <dbReference type="PROSITE" id="PS51704"/>
    </source>
</evidence>
<sequence>MDTEKELTVVAHRGGAALGPENSLECMEKGIAVGAKWIEVDVHLSADGEIVVCHDPSVDRTTDGSGYISEMNYSELRKLRLLDHAGNPTDGHLPTLDEVLRLIEGRAGLLLEIKHSRHSLPGIEQACVDCIRRNGAAGYVTIQSFDDEVLETVHGIAPEIRLEKLLFFAATGLGFEFDGGFSSFDFGKYDYVASFNVYYLAATRSFVEKAHAHGKEVKVWTLDKYDAGLVELVDGVITNDPRLFIKTPRTWNI</sequence>
<dbReference type="PANTHER" id="PTHR46211:SF1">
    <property type="entry name" value="GLYCEROPHOSPHODIESTER PHOSPHODIESTERASE, CYTOPLASMIC"/>
    <property type="match status" value="1"/>
</dbReference>
<reference evidence="2" key="1">
    <citation type="submission" date="2020-10" db="EMBL/GenBank/DDBJ databases">
        <authorList>
            <person name="Gilroy R."/>
        </authorList>
    </citation>
    <scope>NUCLEOTIDE SEQUENCE</scope>
    <source>
        <strain evidence="2">ChiHecec2B26-709</strain>
    </source>
</reference>
<gene>
    <name evidence="2" type="ORF">IAC35_01715</name>
</gene>
<dbReference type="Gene3D" id="3.20.20.190">
    <property type="entry name" value="Phosphatidylinositol (PI) phosphodiesterase"/>
    <property type="match status" value="1"/>
</dbReference>
<dbReference type="GO" id="GO:0006629">
    <property type="term" value="P:lipid metabolic process"/>
    <property type="evidence" value="ECO:0007669"/>
    <property type="project" value="InterPro"/>
</dbReference>
<comment type="caution">
    <text evidence="2">The sequence shown here is derived from an EMBL/GenBank/DDBJ whole genome shotgun (WGS) entry which is preliminary data.</text>
</comment>
<dbReference type="GO" id="GO:0008081">
    <property type="term" value="F:phosphoric diester hydrolase activity"/>
    <property type="evidence" value="ECO:0007669"/>
    <property type="project" value="InterPro"/>
</dbReference>
<dbReference type="Pfam" id="PF03009">
    <property type="entry name" value="GDPD"/>
    <property type="match status" value="1"/>
</dbReference>
<evidence type="ECO:0000313" key="2">
    <source>
        <dbReference type="EMBL" id="HIT46557.1"/>
    </source>
</evidence>
<dbReference type="AlphaFoldDB" id="A0A9D1GNF4"/>
<organism evidence="2 3">
    <name type="scientific">Candidatus Cryptobacteroides merdipullorum</name>
    <dbReference type="NCBI Taxonomy" id="2840771"/>
    <lineage>
        <taxon>Bacteria</taxon>
        <taxon>Pseudomonadati</taxon>
        <taxon>Bacteroidota</taxon>
        <taxon>Bacteroidia</taxon>
        <taxon>Bacteroidales</taxon>
        <taxon>Candidatus Cryptobacteroides</taxon>
    </lineage>
</organism>
<evidence type="ECO:0000313" key="3">
    <source>
        <dbReference type="Proteomes" id="UP000886881"/>
    </source>
</evidence>
<accession>A0A9D1GNF4</accession>
<dbReference type="InterPro" id="IPR017946">
    <property type="entry name" value="PLC-like_Pdiesterase_TIM-brl"/>
</dbReference>
<dbReference type="InterPro" id="IPR030395">
    <property type="entry name" value="GP_PDE_dom"/>
</dbReference>
<reference evidence="2" key="2">
    <citation type="journal article" date="2021" name="PeerJ">
        <title>Extensive microbial diversity within the chicken gut microbiome revealed by metagenomics and culture.</title>
        <authorList>
            <person name="Gilroy R."/>
            <person name="Ravi A."/>
            <person name="Getino M."/>
            <person name="Pursley I."/>
            <person name="Horton D.L."/>
            <person name="Alikhan N.F."/>
            <person name="Baker D."/>
            <person name="Gharbi K."/>
            <person name="Hall N."/>
            <person name="Watson M."/>
            <person name="Adriaenssens E.M."/>
            <person name="Foster-Nyarko E."/>
            <person name="Jarju S."/>
            <person name="Secka A."/>
            <person name="Antonio M."/>
            <person name="Oren A."/>
            <person name="Chaudhuri R.R."/>
            <person name="La Ragione R."/>
            <person name="Hildebrand F."/>
            <person name="Pallen M.J."/>
        </authorList>
    </citation>
    <scope>NUCLEOTIDE SEQUENCE</scope>
    <source>
        <strain evidence="2">ChiHecec2B26-709</strain>
    </source>
</reference>